<keyword evidence="3 8" id="KW-0012">Acyltransferase</keyword>
<keyword evidence="2 8" id="KW-0808">Transferase</keyword>
<feature type="compositionally biased region" description="Polar residues" evidence="7">
    <location>
        <begin position="246"/>
        <end position="265"/>
    </location>
</feature>
<dbReference type="PANTHER" id="PTHR31642:SF11">
    <property type="entry name" value="SHIKIMATE O-HYDROXYCINNAMOYLTRANSFERASE"/>
    <property type="match status" value="1"/>
</dbReference>
<feature type="region of interest" description="Disordered" evidence="7">
    <location>
        <begin position="246"/>
        <end position="267"/>
    </location>
</feature>
<evidence type="ECO:0000313" key="8">
    <source>
        <dbReference type="EMBL" id="AEA36976.1"/>
    </source>
</evidence>
<dbReference type="EMBL" id="JF343521">
    <property type="protein sequence ID" value="AEA36976.1"/>
    <property type="molecule type" value="Genomic_DNA"/>
</dbReference>
<evidence type="ECO:0000256" key="3">
    <source>
        <dbReference type="ARBA" id="ARBA00023315"/>
    </source>
</evidence>
<comment type="similarity">
    <text evidence="1">Belongs to the plant acyltransferase family.</text>
</comment>
<comment type="catalytic activity">
    <reaction evidence="4">
        <text>(2R)-3-(3,4-dihydroxyphenyl)lactate + (E)-caffeoyl-CoA = (R)-rosmarinate + CoA</text>
        <dbReference type="Rhea" id="RHEA:22344"/>
        <dbReference type="ChEBI" id="CHEBI:57287"/>
        <dbReference type="ChEBI" id="CHEBI:71492"/>
        <dbReference type="ChEBI" id="CHEBI:71493"/>
        <dbReference type="ChEBI" id="CHEBI:87136"/>
        <dbReference type="EC" id="2.3.1.140"/>
    </reaction>
</comment>
<dbReference type="PANTHER" id="PTHR31642">
    <property type="entry name" value="TRICHOTHECENE 3-O-ACETYLTRANSFERASE"/>
    <property type="match status" value="1"/>
</dbReference>
<proteinExistence type="inferred from homology"/>
<accession>F2YNI5</accession>
<name>F2YNI5_LAVAN</name>
<evidence type="ECO:0000256" key="7">
    <source>
        <dbReference type="SAM" id="MobiDB-lite"/>
    </source>
</evidence>
<reference evidence="8" key="2">
    <citation type="submission" date="2011-02" db="EMBL/GenBank/DDBJ databases">
        <authorList>
            <person name="Huecherig S."/>
            <person name="Landmann C."/>
            <person name="Schwab W."/>
        </authorList>
    </citation>
    <scope>NUCLEOTIDE SEQUENCE</scope>
</reference>
<evidence type="ECO:0000256" key="2">
    <source>
        <dbReference type="ARBA" id="ARBA00022679"/>
    </source>
</evidence>
<dbReference type="Pfam" id="PF02458">
    <property type="entry name" value="Transferase"/>
    <property type="match status" value="1"/>
</dbReference>
<dbReference type="InterPro" id="IPR050317">
    <property type="entry name" value="Plant_Fungal_Acyltransferase"/>
</dbReference>
<dbReference type="EC" id="2.3.1.140" evidence="5"/>
<dbReference type="SMR" id="F2YNI5"/>
<reference evidence="8" key="1">
    <citation type="journal article" date="2011" name="Planta">
        <title>Substrate promiscuity of a rosmarinic acid synthase from lavender (Lavandula angustifolia L.).</title>
        <authorList>
            <person name="Landmann C."/>
            <person name="Hucherig S."/>
            <person name="Fink B."/>
            <person name="Hoffmann T."/>
            <person name="Dittlein D."/>
            <person name="Coiner H.A."/>
            <person name="Schwab W."/>
        </authorList>
    </citation>
    <scope>NUCLEOTIDE SEQUENCE</scope>
</reference>
<evidence type="ECO:0000256" key="1">
    <source>
        <dbReference type="ARBA" id="ARBA00009861"/>
    </source>
</evidence>
<evidence type="ECO:0000256" key="4">
    <source>
        <dbReference type="ARBA" id="ARBA00051052"/>
    </source>
</evidence>
<dbReference type="InterPro" id="IPR023213">
    <property type="entry name" value="CAT-like_dom_sf"/>
</dbReference>
<evidence type="ECO:0000256" key="6">
    <source>
        <dbReference type="ARBA" id="ARBA00073413"/>
    </source>
</evidence>
<organism evidence="8">
    <name type="scientific">Lavandula angustifolia</name>
    <name type="common">Lavender</name>
    <dbReference type="NCBI Taxonomy" id="39329"/>
    <lineage>
        <taxon>Eukaryota</taxon>
        <taxon>Viridiplantae</taxon>
        <taxon>Streptophyta</taxon>
        <taxon>Embryophyta</taxon>
        <taxon>Tracheophyta</taxon>
        <taxon>Spermatophyta</taxon>
        <taxon>Magnoliopsida</taxon>
        <taxon>eudicotyledons</taxon>
        <taxon>Gunneridae</taxon>
        <taxon>Pentapetalae</taxon>
        <taxon>asterids</taxon>
        <taxon>lamiids</taxon>
        <taxon>Lamiales</taxon>
        <taxon>Lamiaceae</taxon>
        <taxon>Nepetoideae</taxon>
        <taxon>Ocimeae</taxon>
        <taxon>Lavandulinae</taxon>
        <taxon>Lavandula</taxon>
    </lineage>
</organism>
<dbReference type="FunFam" id="3.30.559.10:FF:000015">
    <property type="entry name" value="Spermidine hydroxycinnamoyl transferase"/>
    <property type="match status" value="1"/>
</dbReference>
<sequence length="460" mass="50678">MKIEIKESTMVRPAAETPSGSLWLSNLDLLSPANYHTLSVHFYSHDGSANFFGAAALKEALSRALVDFYPYAGRLKLNKENRLEIECNGEGILLVEAECGGALDELGDFTPRPQLNLIPKVDYSKGMSAYPLMLFQITRFKCGGVALGVANEHHLSDGVAALHFINTWAHYSRGVPAPSPPPHFDRTALSARNPSKPQFSHAEYQPPPTMENPLPYTDIAHSKFKLTRAQLNSLKAKCAAADSNAHTNSIANGKSDANGTANGKSDANRTANSAAAAKRYSTFEVLAGHIWRCVCTARGLPAEQETKLHIPFDGRSRLNLPPGYFGNAIFFATPIATCGEIESNSLSYAVRRVGDGIARLDEEYLKSSLDFLELQPDISKLAQGAHSFRCPNLWVISWVWLPIYEPDFGWGKAVHMGPWAAPFEGKSYLLPNPENDGSLFVSITLHKQHMERFQKLFYEI</sequence>
<dbReference type="FunFam" id="3.30.559.10:FF:000008">
    <property type="entry name" value="Tryptamine hydroxycinnamoyl transferase"/>
    <property type="match status" value="1"/>
</dbReference>
<gene>
    <name evidence="8" type="primary">AT1</name>
</gene>
<dbReference type="GO" id="GO:0050266">
    <property type="term" value="F:rosmarinate synthase activity"/>
    <property type="evidence" value="ECO:0007669"/>
    <property type="project" value="UniProtKB-EC"/>
</dbReference>
<evidence type="ECO:0000256" key="5">
    <source>
        <dbReference type="ARBA" id="ARBA00066415"/>
    </source>
</evidence>
<dbReference type="AlphaFoldDB" id="F2YNI5"/>
<protein>
    <recommendedName>
        <fullName evidence="6">Rosmarinate synthase</fullName>
        <ecNumber evidence="5">2.3.1.140</ecNumber>
    </recommendedName>
</protein>
<dbReference type="Gene3D" id="3.30.559.10">
    <property type="entry name" value="Chloramphenicol acetyltransferase-like domain"/>
    <property type="match status" value="2"/>
</dbReference>